<accession>A0A2T0N0R6</accession>
<dbReference type="AlphaFoldDB" id="A0A2T0N0R6"/>
<proteinExistence type="predicted"/>
<organism evidence="1 2">
    <name type="scientific">Nonomuraea fuscirosea</name>
    <dbReference type="NCBI Taxonomy" id="1291556"/>
    <lineage>
        <taxon>Bacteria</taxon>
        <taxon>Bacillati</taxon>
        <taxon>Actinomycetota</taxon>
        <taxon>Actinomycetes</taxon>
        <taxon>Streptosporangiales</taxon>
        <taxon>Streptosporangiaceae</taxon>
        <taxon>Nonomuraea</taxon>
    </lineage>
</organism>
<evidence type="ECO:0000313" key="1">
    <source>
        <dbReference type="EMBL" id="PRX65404.1"/>
    </source>
</evidence>
<comment type="caution">
    <text evidence="1">The sequence shown here is derived from an EMBL/GenBank/DDBJ whole genome shotgun (WGS) entry which is preliminary data.</text>
</comment>
<evidence type="ECO:0000313" key="2">
    <source>
        <dbReference type="Proteomes" id="UP000238312"/>
    </source>
</evidence>
<gene>
    <name evidence="1" type="ORF">B0I32_107166</name>
</gene>
<keyword evidence="2" id="KW-1185">Reference proteome</keyword>
<sequence length="41" mass="4232">MIATVLLIVLMVVAVAATELCLRCAGESKESVESPAEIVGD</sequence>
<name>A0A2T0N0R6_9ACTN</name>
<dbReference type="Proteomes" id="UP000238312">
    <property type="component" value="Unassembled WGS sequence"/>
</dbReference>
<reference evidence="1 2" key="1">
    <citation type="submission" date="2018-03" db="EMBL/GenBank/DDBJ databases">
        <title>Genomic Encyclopedia of Type Strains, Phase III (KMG-III): the genomes of soil and plant-associated and newly described type strains.</title>
        <authorList>
            <person name="Whitman W."/>
        </authorList>
    </citation>
    <scope>NUCLEOTIDE SEQUENCE [LARGE SCALE GENOMIC DNA]</scope>
    <source>
        <strain evidence="1 2">CGMCC 4.7104</strain>
    </source>
</reference>
<dbReference type="RefSeq" id="WP_281262608.1">
    <property type="nucleotide sequence ID" value="NZ_CP109074.1"/>
</dbReference>
<dbReference type="EMBL" id="PVNG01000007">
    <property type="protein sequence ID" value="PRX65404.1"/>
    <property type="molecule type" value="Genomic_DNA"/>
</dbReference>
<protein>
    <submittedName>
        <fullName evidence="1">Uncharacterized protein</fullName>
    </submittedName>
</protein>